<protein>
    <submittedName>
        <fullName evidence="1">Uncharacterized protein</fullName>
    </submittedName>
</protein>
<feature type="non-terminal residue" evidence="1">
    <location>
        <position position="1"/>
    </location>
</feature>
<evidence type="ECO:0000313" key="2">
    <source>
        <dbReference type="Proteomes" id="UP000070257"/>
    </source>
</evidence>
<dbReference type="Proteomes" id="UP000070257">
    <property type="component" value="Unassembled WGS sequence"/>
</dbReference>
<proteinExistence type="predicted"/>
<dbReference type="EMBL" id="LHXT01000002">
    <property type="protein sequence ID" value="KXA98910.1"/>
    <property type="molecule type" value="Genomic_DNA"/>
</dbReference>
<accession>A0A656YXD1</accession>
<evidence type="ECO:0000313" key="1">
    <source>
        <dbReference type="EMBL" id="KXA98910.1"/>
    </source>
</evidence>
<gene>
    <name evidence="1" type="ORF">AKJ39_00365</name>
</gene>
<reference evidence="1 2" key="1">
    <citation type="journal article" date="2016" name="Sci. Rep.">
        <title>Metabolic traits of an uncultured archaeal lineage -MSBL1- from brine pools of the Red Sea.</title>
        <authorList>
            <person name="Mwirichia R."/>
            <person name="Alam I."/>
            <person name="Rashid M."/>
            <person name="Vinu M."/>
            <person name="Ba-Alawi W."/>
            <person name="Anthony Kamau A."/>
            <person name="Kamanda Ngugi D."/>
            <person name="Goker M."/>
            <person name="Klenk H.P."/>
            <person name="Bajic V."/>
            <person name="Stingl U."/>
        </authorList>
    </citation>
    <scope>NUCLEOTIDE SEQUENCE [LARGE SCALE GENOMIC DNA]</scope>
    <source>
        <strain evidence="1">SCGC-AAA259J03</strain>
    </source>
</reference>
<comment type="caution">
    <text evidence="1">The sequence shown here is derived from an EMBL/GenBank/DDBJ whole genome shotgun (WGS) entry which is preliminary data.</text>
</comment>
<organism evidence="1 2">
    <name type="scientific">candidate division MSBL1 archaeon SCGC-AAA259J03</name>
    <dbReference type="NCBI Taxonomy" id="1698269"/>
    <lineage>
        <taxon>Archaea</taxon>
        <taxon>Methanobacteriati</taxon>
        <taxon>Methanobacteriota</taxon>
        <taxon>candidate division MSBL1</taxon>
    </lineage>
</organism>
<dbReference type="AlphaFoldDB" id="A0A656YXD1"/>
<sequence length="64" mass="7367">LKAVLKNAIEMNSNFEKLPRFYLIDHRKEGENCPENRKQVEKNHAGGTTKFVIRLSDVNTPVNN</sequence>
<keyword evidence="2" id="KW-1185">Reference proteome</keyword>
<name>A0A656YXD1_9EURY</name>